<evidence type="ECO:0000259" key="6">
    <source>
        <dbReference type="Pfam" id="PF04542"/>
    </source>
</evidence>
<keyword evidence="9" id="KW-1185">Reference proteome</keyword>
<keyword evidence="4" id="KW-0804">Transcription</keyword>
<evidence type="ECO:0000256" key="3">
    <source>
        <dbReference type="ARBA" id="ARBA00023082"/>
    </source>
</evidence>
<evidence type="ECO:0000256" key="2">
    <source>
        <dbReference type="ARBA" id="ARBA00023015"/>
    </source>
</evidence>
<dbReference type="GO" id="GO:0016987">
    <property type="term" value="F:sigma factor activity"/>
    <property type="evidence" value="ECO:0007669"/>
    <property type="project" value="UniProtKB-KW"/>
</dbReference>
<comment type="similarity">
    <text evidence="1">Belongs to the sigma-70 factor family. ECF subfamily.</text>
</comment>
<keyword evidence="3" id="KW-0731">Sigma factor</keyword>
<keyword evidence="2" id="KW-0805">Transcription regulation</keyword>
<dbReference type="PANTHER" id="PTHR43133">
    <property type="entry name" value="RNA POLYMERASE ECF-TYPE SIGMA FACTO"/>
    <property type="match status" value="1"/>
</dbReference>
<dbReference type="Proteomes" id="UP000291469">
    <property type="component" value="Chromosome"/>
</dbReference>
<dbReference type="Gene3D" id="1.10.10.10">
    <property type="entry name" value="Winged helix-like DNA-binding domain superfamily/Winged helix DNA-binding domain"/>
    <property type="match status" value="1"/>
</dbReference>
<accession>A0A411YG38</accession>
<dbReference type="PANTHER" id="PTHR43133:SF25">
    <property type="entry name" value="RNA POLYMERASE SIGMA FACTOR RFAY-RELATED"/>
    <property type="match status" value="1"/>
</dbReference>
<dbReference type="InterPro" id="IPR007627">
    <property type="entry name" value="RNA_pol_sigma70_r2"/>
</dbReference>
<dbReference type="GO" id="GO:0006352">
    <property type="term" value="P:DNA-templated transcription initiation"/>
    <property type="evidence" value="ECO:0007669"/>
    <property type="project" value="InterPro"/>
</dbReference>
<name>A0A411YG38_9ACTN</name>
<dbReference type="OrthoDB" id="4184921at2"/>
<dbReference type="KEGG" id="erz:ER308_12100"/>
<dbReference type="RefSeq" id="WP_131155232.1">
    <property type="nucleotide sequence ID" value="NZ_CP036402.1"/>
</dbReference>
<dbReference type="GO" id="GO:0003677">
    <property type="term" value="F:DNA binding"/>
    <property type="evidence" value="ECO:0007669"/>
    <property type="project" value="InterPro"/>
</dbReference>
<evidence type="ECO:0000256" key="5">
    <source>
        <dbReference type="SAM" id="MobiDB-lite"/>
    </source>
</evidence>
<dbReference type="InterPro" id="IPR013249">
    <property type="entry name" value="RNA_pol_sigma70_r4_t2"/>
</dbReference>
<evidence type="ECO:0000256" key="1">
    <source>
        <dbReference type="ARBA" id="ARBA00010641"/>
    </source>
</evidence>
<dbReference type="InterPro" id="IPR014284">
    <property type="entry name" value="RNA_pol_sigma-70_dom"/>
</dbReference>
<evidence type="ECO:0000313" key="9">
    <source>
        <dbReference type="Proteomes" id="UP000291469"/>
    </source>
</evidence>
<proteinExistence type="inferred from homology"/>
<reference evidence="8 9" key="1">
    <citation type="submission" date="2019-01" db="EMBL/GenBank/DDBJ databases">
        <title>Egibacter rhizosphaerae EGI 80759T.</title>
        <authorList>
            <person name="Chen D.-D."/>
            <person name="Tian Y."/>
            <person name="Jiao J.-Y."/>
            <person name="Zhang X.-T."/>
            <person name="Zhang Y.-G."/>
            <person name="Zhang Y."/>
            <person name="Xiao M."/>
            <person name="Shu W.-S."/>
            <person name="Li W.-J."/>
        </authorList>
    </citation>
    <scope>NUCLEOTIDE SEQUENCE [LARGE SCALE GENOMIC DNA]</scope>
    <source>
        <strain evidence="8 9">EGI 80759</strain>
    </source>
</reference>
<dbReference type="NCBIfam" id="TIGR02937">
    <property type="entry name" value="sigma70-ECF"/>
    <property type="match status" value="1"/>
</dbReference>
<gene>
    <name evidence="8" type="ORF">ER308_12100</name>
</gene>
<dbReference type="Pfam" id="PF08281">
    <property type="entry name" value="Sigma70_r4_2"/>
    <property type="match status" value="1"/>
</dbReference>
<dbReference type="Pfam" id="PF04542">
    <property type="entry name" value="Sigma70_r2"/>
    <property type="match status" value="1"/>
</dbReference>
<dbReference type="SUPFAM" id="SSF88946">
    <property type="entry name" value="Sigma2 domain of RNA polymerase sigma factors"/>
    <property type="match status" value="1"/>
</dbReference>
<dbReference type="Gene3D" id="1.10.1740.10">
    <property type="match status" value="1"/>
</dbReference>
<dbReference type="InterPro" id="IPR013325">
    <property type="entry name" value="RNA_pol_sigma_r2"/>
</dbReference>
<feature type="domain" description="RNA polymerase sigma-70 region 2" evidence="6">
    <location>
        <begin position="26"/>
        <end position="90"/>
    </location>
</feature>
<dbReference type="EMBL" id="CP036402">
    <property type="protein sequence ID" value="QBI20235.1"/>
    <property type="molecule type" value="Genomic_DNA"/>
</dbReference>
<organism evidence="8 9">
    <name type="scientific">Egibacter rhizosphaerae</name>
    <dbReference type="NCBI Taxonomy" id="1670831"/>
    <lineage>
        <taxon>Bacteria</taxon>
        <taxon>Bacillati</taxon>
        <taxon>Actinomycetota</taxon>
        <taxon>Nitriliruptoria</taxon>
        <taxon>Egibacterales</taxon>
        <taxon>Egibacteraceae</taxon>
        <taxon>Egibacter</taxon>
    </lineage>
</organism>
<evidence type="ECO:0000313" key="8">
    <source>
        <dbReference type="EMBL" id="QBI20235.1"/>
    </source>
</evidence>
<feature type="region of interest" description="Disordered" evidence="5">
    <location>
        <begin position="173"/>
        <end position="195"/>
    </location>
</feature>
<dbReference type="InterPro" id="IPR013324">
    <property type="entry name" value="RNA_pol_sigma_r3/r4-like"/>
</dbReference>
<sequence length="195" mass="21984">MRGENLGPERSGGVGDPASWQRFTRLFEQHYRAVVAYVWRRAGEQVAKDTASEAFLVAWRRLDELPGGMERAWLFLTARRVLANHWRRHREALGDGATWESPGESSADPADEVVHRLQADRVLSALPDSDREVVMLVAWEGLSLQELAVALDCRPGTARVRLHRARRRLERALADGDGEPTRIASGRNRESAPER</sequence>
<evidence type="ECO:0000256" key="4">
    <source>
        <dbReference type="ARBA" id="ARBA00023163"/>
    </source>
</evidence>
<dbReference type="AlphaFoldDB" id="A0A411YG38"/>
<protein>
    <submittedName>
        <fullName evidence="8">Sigma-70 family RNA polymerase sigma factor</fullName>
    </submittedName>
</protein>
<feature type="domain" description="RNA polymerase sigma factor 70 region 4 type 2" evidence="7">
    <location>
        <begin position="117"/>
        <end position="169"/>
    </location>
</feature>
<dbReference type="InterPro" id="IPR036388">
    <property type="entry name" value="WH-like_DNA-bd_sf"/>
</dbReference>
<dbReference type="InterPro" id="IPR039425">
    <property type="entry name" value="RNA_pol_sigma-70-like"/>
</dbReference>
<evidence type="ECO:0000259" key="7">
    <source>
        <dbReference type="Pfam" id="PF08281"/>
    </source>
</evidence>
<dbReference type="SUPFAM" id="SSF88659">
    <property type="entry name" value="Sigma3 and sigma4 domains of RNA polymerase sigma factors"/>
    <property type="match status" value="1"/>
</dbReference>